<keyword evidence="3" id="KW-1185">Reference proteome</keyword>
<dbReference type="CDD" id="cd18186">
    <property type="entry name" value="BTB_POZ_ZBTB_KLHL-like"/>
    <property type="match status" value="1"/>
</dbReference>
<proteinExistence type="predicted"/>
<gene>
    <name evidence="2" type="ORF">HETSPECPRED_001007</name>
</gene>
<dbReference type="OrthoDB" id="6359816at2759"/>
<feature type="domain" description="BTB" evidence="1">
    <location>
        <begin position="23"/>
        <end position="90"/>
    </location>
</feature>
<accession>A0A8H3GDC5</accession>
<dbReference type="PROSITE" id="PS50097">
    <property type="entry name" value="BTB"/>
    <property type="match status" value="1"/>
</dbReference>
<organism evidence="2 3">
    <name type="scientific">Heterodermia speciosa</name>
    <dbReference type="NCBI Taxonomy" id="116794"/>
    <lineage>
        <taxon>Eukaryota</taxon>
        <taxon>Fungi</taxon>
        <taxon>Dikarya</taxon>
        <taxon>Ascomycota</taxon>
        <taxon>Pezizomycotina</taxon>
        <taxon>Lecanoromycetes</taxon>
        <taxon>OSLEUM clade</taxon>
        <taxon>Lecanoromycetidae</taxon>
        <taxon>Caliciales</taxon>
        <taxon>Physciaceae</taxon>
        <taxon>Heterodermia</taxon>
    </lineage>
</organism>
<dbReference type="AlphaFoldDB" id="A0A8H3GDC5"/>
<sequence length="271" mass="30415">MASSEQSSLLPNNIELLRSGEYSDLTVICGGCEWKVHRCIVCPRSSFFAAACKGNFLESQTNRILLEEDNPAIVVHMFNYLYGLGYNLADHEGATSDKKSQLLTHTAVYTLAEKYDIPDLKQYALSAFKQSAETKLTWDDGTFTEVVRDTLPFLPTNDKGLLQEFLQMWARDISKLPKLSDNTDEFAASAKANEMCETRFDIWQQVLISNPEFTVALLRGIVTHNASTGAANREISRQLNILILESWGLQLLSKKVAKSFTQKLSQINFEG</sequence>
<reference evidence="2" key="1">
    <citation type="submission" date="2021-03" db="EMBL/GenBank/DDBJ databases">
        <authorList>
            <person name="Tagirdzhanova G."/>
        </authorList>
    </citation>
    <scope>NUCLEOTIDE SEQUENCE</scope>
</reference>
<comment type="caution">
    <text evidence="2">The sequence shown here is derived from an EMBL/GenBank/DDBJ whole genome shotgun (WGS) entry which is preliminary data.</text>
</comment>
<dbReference type="EMBL" id="CAJPDS010000110">
    <property type="protein sequence ID" value="CAF9938241.1"/>
    <property type="molecule type" value="Genomic_DNA"/>
</dbReference>
<evidence type="ECO:0000313" key="3">
    <source>
        <dbReference type="Proteomes" id="UP000664521"/>
    </source>
</evidence>
<dbReference type="Gene3D" id="3.30.710.10">
    <property type="entry name" value="Potassium Channel Kv1.1, Chain A"/>
    <property type="match status" value="1"/>
</dbReference>
<dbReference type="SMART" id="SM00225">
    <property type="entry name" value="BTB"/>
    <property type="match status" value="1"/>
</dbReference>
<protein>
    <recommendedName>
        <fullName evidence="1">BTB domain-containing protein</fullName>
    </recommendedName>
</protein>
<dbReference type="Proteomes" id="UP000664521">
    <property type="component" value="Unassembled WGS sequence"/>
</dbReference>
<name>A0A8H3GDC5_9LECA</name>
<dbReference type="PANTHER" id="PTHR47843:SF5">
    <property type="entry name" value="BTB_POZ DOMAIN PROTEIN"/>
    <property type="match status" value="1"/>
</dbReference>
<dbReference type="InterPro" id="IPR000210">
    <property type="entry name" value="BTB/POZ_dom"/>
</dbReference>
<dbReference type="PANTHER" id="PTHR47843">
    <property type="entry name" value="BTB DOMAIN-CONTAINING PROTEIN-RELATED"/>
    <property type="match status" value="1"/>
</dbReference>
<evidence type="ECO:0000259" key="1">
    <source>
        <dbReference type="PROSITE" id="PS50097"/>
    </source>
</evidence>
<dbReference type="InterPro" id="IPR011333">
    <property type="entry name" value="SKP1/BTB/POZ_sf"/>
</dbReference>
<evidence type="ECO:0000313" key="2">
    <source>
        <dbReference type="EMBL" id="CAF9938241.1"/>
    </source>
</evidence>
<dbReference type="SUPFAM" id="SSF54695">
    <property type="entry name" value="POZ domain"/>
    <property type="match status" value="1"/>
</dbReference>
<dbReference type="Pfam" id="PF00651">
    <property type="entry name" value="BTB"/>
    <property type="match status" value="1"/>
</dbReference>